<sequence length="661" mass="69987">MAPLPSRKSLEAMKRADLQKLCKDYGVKANLKSEALIDLLLDTTNPVIPNAPTRRSVSTRHSSRAGPSRTTSIVIHDTDDEGEGEQEHMNGKHTPNGGESDNQSSSQAEPTYPPVTRTRKGKEQTRLGVGRPAAAGGSGPRTVTKSISISKGKRGKVSKSMKPTEATIVEEAEPESTQDEPDEGLASQADHQQVPTKRVAPEASIESLAAIDKRVADALRPLHDQIKSMKSELELMQALKTEVGVLTAQVIEIGSLREKVEALTTTVRDLRREADEYAAMRVQSNQPKESPTTQLAPSTPEPPTSPFENRVGPMDFANTPSPSETRLRQESGGSGSPGPSTPAANSARPHPDIAPTMLGKRHRDSTTSDVGGANQGDDIKVGDSALEAAKPIRKRAKLFQEGDPATEQNSPQEDGSGEAVVQDEENAAQPAPAPRAPSFTVFTGHDEPPLELMDLPPPTESLPDFFAPPSSPPGSETSQLPRQGSTTTSTARAAENQQPFAFTFQPMTSTPAHGMFMPSFPYPEPPQSPSPAGAHVPSFFNQPGRSDVFQAFGFPPPGRPSRATALRNHGLGSGFVNPAALTRPQSNHNHAGQATGSGAVSDESAAGPAGIGSSIGTGIAEVPQMKRTMYGTELEGDTRFGDFGVEGVGNTKGSFWAGGRF</sequence>
<dbReference type="OrthoDB" id="3258416at2759"/>
<feature type="compositionally biased region" description="Acidic residues" evidence="2">
    <location>
        <begin position="168"/>
        <end position="183"/>
    </location>
</feature>
<feature type="region of interest" description="Disordered" evidence="2">
    <location>
        <begin position="45"/>
        <end position="202"/>
    </location>
</feature>
<dbReference type="EMBL" id="BRPK01000003">
    <property type="protein sequence ID" value="GLB36280.1"/>
    <property type="molecule type" value="Genomic_DNA"/>
</dbReference>
<evidence type="ECO:0000313" key="3">
    <source>
        <dbReference type="EMBL" id="GLB36280.1"/>
    </source>
</evidence>
<feature type="compositionally biased region" description="Polar residues" evidence="2">
    <location>
        <begin position="473"/>
        <end position="492"/>
    </location>
</feature>
<accession>A0A9P3UM27</accession>
<protein>
    <submittedName>
        <fullName evidence="3">Uncharacterized protein</fullName>
    </submittedName>
</protein>
<proteinExistence type="predicted"/>
<comment type="caution">
    <text evidence="3">The sequence shown here is derived from an EMBL/GenBank/DDBJ whole genome shotgun (WGS) entry which is preliminary data.</text>
</comment>
<gene>
    <name evidence="3" type="ORF">LshimejAT787_0305680</name>
</gene>
<reference evidence="3" key="1">
    <citation type="submission" date="2022-07" db="EMBL/GenBank/DDBJ databases">
        <title>The genome of Lyophyllum shimeji provides insight into the initial evolution of ectomycorrhizal fungal genome.</title>
        <authorList>
            <person name="Kobayashi Y."/>
            <person name="Shibata T."/>
            <person name="Hirakawa H."/>
            <person name="Shigenobu S."/>
            <person name="Nishiyama T."/>
            <person name="Yamada A."/>
            <person name="Hasebe M."/>
            <person name="Kawaguchi M."/>
        </authorList>
    </citation>
    <scope>NUCLEOTIDE SEQUENCE</scope>
    <source>
        <strain evidence="3">AT787</strain>
    </source>
</reference>
<feature type="compositionally biased region" description="Polar residues" evidence="2">
    <location>
        <begin position="282"/>
        <end position="296"/>
    </location>
</feature>
<feature type="region of interest" description="Disordered" evidence="2">
    <location>
        <begin position="281"/>
        <end position="492"/>
    </location>
</feature>
<dbReference type="AlphaFoldDB" id="A0A9P3UM27"/>
<organism evidence="3 4">
    <name type="scientific">Lyophyllum shimeji</name>
    <name type="common">Hon-shimeji</name>
    <name type="synonym">Tricholoma shimeji</name>
    <dbReference type="NCBI Taxonomy" id="47721"/>
    <lineage>
        <taxon>Eukaryota</taxon>
        <taxon>Fungi</taxon>
        <taxon>Dikarya</taxon>
        <taxon>Basidiomycota</taxon>
        <taxon>Agaricomycotina</taxon>
        <taxon>Agaricomycetes</taxon>
        <taxon>Agaricomycetidae</taxon>
        <taxon>Agaricales</taxon>
        <taxon>Tricholomatineae</taxon>
        <taxon>Lyophyllaceae</taxon>
        <taxon>Lyophyllum</taxon>
    </lineage>
</organism>
<name>A0A9P3UM27_LYOSH</name>
<evidence type="ECO:0000256" key="1">
    <source>
        <dbReference type="SAM" id="Coils"/>
    </source>
</evidence>
<dbReference type="Proteomes" id="UP001063166">
    <property type="component" value="Unassembled WGS sequence"/>
</dbReference>
<feature type="region of interest" description="Disordered" evidence="2">
    <location>
        <begin position="579"/>
        <end position="616"/>
    </location>
</feature>
<keyword evidence="1" id="KW-0175">Coiled coil</keyword>
<feature type="coiled-coil region" evidence="1">
    <location>
        <begin position="253"/>
        <end position="280"/>
    </location>
</feature>
<evidence type="ECO:0000256" key="2">
    <source>
        <dbReference type="SAM" id="MobiDB-lite"/>
    </source>
</evidence>
<keyword evidence="4" id="KW-1185">Reference proteome</keyword>
<evidence type="ECO:0000313" key="4">
    <source>
        <dbReference type="Proteomes" id="UP001063166"/>
    </source>
</evidence>
<feature type="compositionally biased region" description="Polar residues" evidence="2">
    <location>
        <begin position="97"/>
        <end position="109"/>
    </location>
</feature>
<feature type="compositionally biased region" description="Polar residues" evidence="2">
    <location>
        <begin position="583"/>
        <end position="598"/>
    </location>
</feature>